<comment type="caution">
    <text evidence="1">The sequence shown here is derived from an EMBL/GenBank/DDBJ whole genome shotgun (WGS) entry which is preliminary data.</text>
</comment>
<gene>
    <name evidence="1" type="ORF">LOK49_LG10G01635</name>
</gene>
<dbReference type="Proteomes" id="UP001060215">
    <property type="component" value="Chromosome 10"/>
</dbReference>
<evidence type="ECO:0000313" key="2">
    <source>
        <dbReference type="Proteomes" id="UP001060215"/>
    </source>
</evidence>
<organism evidence="1 2">
    <name type="scientific">Camellia lanceoleosa</name>
    <dbReference type="NCBI Taxonomy" id="1840588"/>
    <lineage>
        <taxon>Eukaryota</taxon>
        <taxon>Viridiplantae</taxon>
        <taxon>Streptophyta</taxon>
        <taxon>Embryophyta</taxon>
        <taxon>Tracheophyta</taxon>
        <taxon>Spermatophyta</taxon>
        <taxon>Magnoliopsida</taxon>
        <taxon>eudicotyledons</taxon>
        <taxon>Gunneridae</taxon>
        <taxon>Pentapetalae</taxon>
        <taxon>asterids</taxon>
        <taxon>Ericales</taxon>
        <taxon>Theaceae</taxon>
        <taxon>Camellia</taxon>
    </lineage>
</organism>
<name>A0ACC0GGE8_9ERIC</name>
<sequence>MWKGKVQQIRMGGCKVCGSWAGNSSRVREKVFISSVYLNTQLNNDR</sequence>
<dbReference type="EMBL" id="CM045767">
    <property type="protein sequence ID" value="KAI7998511.1"/>
    <property type="molecule type" value="Genomic_DNA"/>
</dbReference>
<accession>A0ACC0GGE8</accession>
<keyword evidence="2" id="KW-1185">Reference proteome</keyword>
<proteinExistence type="predicted"/>
<protein>
    <submittedName>
        <fullName evidence="1">Uncharacterized protein</fullName>
    </submittedName>
</protein>
<reference evidence="1 2" key="1">
    <citation type="journal article" date="2022" name="Plant J.">
        <title>Chromosome-level genome of Camellia lanceoleosa provides a valuable resource for understanding genome evolution and self-incompatibility.</title>
        <authorList>
            <person name="Gong W."/>
            <person name="Xiao S."/>
            <person name="Wang L."/>
            <person name="Liao Z."/>
            <person name="Chang Y."/>
            <person name="Mo W."/>
            <person name="Hu G."/>
            <person name="Li W."/>
            <person name="Zhao G."/>
            <person name="Zhu H."/>
            <person name="Hu X."/>
            <person name="Ji K."/>
            <person name="Xiang X."/>
            <person name="Song Q."/>
            <person name="Yuan D."/>
            <person name="Jin S."/>
            <person name="Zhang L."/>
        </authorList>
    </citation>
    <scope>NUCLEOTIDE SEQUENCE [LARGE SCALE GENOMIC DNA]</scope>
    <source>
        <strain evidence="1">SQ_2022a</strain>
    </source>
</reference>
<evidence type="ECO:0000313" key="1">
    <source>
        <dbReference type="EMBL" id="KAI7998511.1"/>
    </source>
</evidence>